<dbReference type="Gene3D" id="3.30.200.20">
    <property type="entry name" value="Phosphorylase Kinase, domain 1"/>
    <property type="match status" value="1"/>
</dbReference>
<reference evidence="8" key="1">
    <citation type="submission" date="2020-11" db="EMBL/GenBank/DDBJ databases">
        <authorList>
            <consortium name="DOE Joint Genome Institute"/>
            <person name="Ahrendt S."/>
            <person name="Riley R."/>
            <person name="Andreopoulos W."/>
            <person name="Labutti K."/>
            <person name="Pangilinan J."/>
            <person name="Ruiz-Duenas F.J."/>
            <person name="Barrasa J.M."/>
            <person name="Sanchez-Garcia M."/>
            <person name="Camarero S."/>
            <person name="Miyauchi S."/>
            <person name="Serrano A."/>
            <person name="Linde D."/>
            <person name="Babiker R."/>
            <person name="Drula E."/>
            <person name="Ayuso-Fernandez I."/>
            <person name="Pacheco R."/>
            <person name="Padilla G."/>
            <person name="Ferreira P."/>
            <person name="Barriuso J."/>
            <person name="Kellner H."/>
            <person name="Castanera R."/>
            <person name="Alfaro M."/>
            <person name="Ramirez L."/>
            <person name="Pisabarro A.G."/>
            <person name="Kuo A."/>
            <person name="Tritt A."/>
            <person name="Lipzen A."/>
            <person name="He G."/>
            <person name="Yan M."/>
            <person name="Ng V."/>
            <person name="Cullen D."/>
            <person name="Martin F."/>
            <person name="Rosso M.-N."/>
            <person name="Henrissat B."/>
            <person name="Hibbett D."/>
            <person name="Martinez A.T."/>
            <person name="Grigoriev I.V."/>
        </authorList>
    </citation>
    <scope>NUCLEOTIDE SEQUENCE</scope>
    <source>
        <strain evidence="8">AH 40177</strain>
    </source>
</reference>
<keyword evidence="4 8" id="KW-0418">Kinase</keyword>
<dbReference type="AlphaFoldDB" id="A0A9P5PZ40"/>
<accession>A0A9P5PZ40</accession>
<organism evidence="8 9">
    <name type="scientific">Rhodocollybia butyracea</name>
    <dbReference type="NCBI Taxonomy" id="206335"/>
    <lineage>
        <taxon>Eukaryota</taxon>
        <taxon>Fungi</taxon>
        <taxon>Dikarya</taxon>
        <taxon>Basidiomycota</taxon>
        <taxon>Agaricomycotina</taxon>
        <taxon>Agaricomycetes</taxon>
        <taxon>Agaricomycetidae</taxon>
        <taxon>Agaricales</taxon>
        <taxon>Marasmiineae</taxon>
        <taxon>Omphalotaceae</taxon>
        <taxon>Rhodocollybia</taxon>
    </lineage>
</organism>
<evidence type="ECO:0000256" key="1">
    <source>
        <dbReference type="ARBA" id="ARBA00022527"/>
    </source>
</evidence>
<keyword evidence="1" id="KW-0723">Serine/threonine-protein kinase</keyword>
<evidence type="ECO:0000313" key="8">
    <source>
        <dbReference type="EMBL" id="KAF9075254.1"/>
    </source>
</evidence>
<keyword evidence="5 6" id="KW-0067">ATP-binding</keyword>
<dbReference type="PROSITE" id="PS00107">
    <property type="entry name" value="PROTEIN_KINASE_ATP"/>
    <property type="match status" value="1"/>
</dbReference>
<dbReference type="GO" id="GO:0005524">
    <property type="term" value="F:ATP binding"/>
    <property type="evidence" value="ECO:0007669"/>
    <property type="project" value="UniProtKB-UniRule"/>
</dbReference>
<name>A0A9P5PZ40_9AGAR</name>
<dbReference type="SMART" id="SM00220">
    <property type="entry name" value="S_TKc"/>
    <property type="match status" value="1"/>
</dbReference>
<keyword evidence="3 6" id="KW-0547">Nucleotide-binding</keyword>
<evidence type="ECO:0000256" key="3">
    <source>
        <dbReference type="ARBA" id="ARBA00022741"/>
    </source>
</evidence>
<dbReference type="OrthoDB" id="5979581at2759"/>
<keyword evidence="2" id="KW-0808">Transferase</keyword>
<comment type="caution">
    <text evidence="8">The sequence shown here is derived from an EMBL/GenBank/DDBJ whole genome shotgun (WGS) entry which is preliminary data.</text>
</comment>
<dbReference type="GO" id="GO:0004674">
    <property type="term" value="F:protein serine/threonine kinase activity"/>
    <property type="evidence" value="ECO:0007669"/>
    <property type="project" value="UniProtKB-KW"/>
</dbReference>
<keyword evidence="9" id="KW-1185">Reference proteome</keyword>
<feature type="domain" description="Protein kinase" evidence="7">
    <location>
        <begin position="54"/>
        <end position="426"/>
    </location>
</feature>
<protein>
    <submittedName>
        <fullName evidence="8">Kinase-like domain-containing protein</fullName>
    </submittedName>
</protein>
<dbReference type="GO" id="GO:0005634">
    <property type="term" value="C:nucleus"/>
    <property type="evidence" value="ECO:0007669"/>
    <property type="project" value="TreeGrafter"/>
</dbReference>
<evidence type="ECO:0000256" key="6">
    <source>
        <dbReference type="PROSITE-ProRule" id="PRU10141"/>
    </source>
</evidence>
<evidence type="ECO:0000256" key="5">
    <source>
        <dbReference type="ARBA" id="ARBA00022840"/>
    </source>
</evidence>
<dbReference type="PROSITE" id="PS50011">
    <property type="entry name" value="PROTEIN_KINASE_DOM"/>
    <property type="match status" value="1"/>
</dbReference>
<dbReference type="Pfam" id="PF00069">
    <property type="entry name" value="Pkinase"/>
    <property type="match status" value="2"/>
</dbReference>
<dbReference type="PANTHER" id="PTHR45646">
    <property type="entry name" value="SERINE/THREONINE-PROTEIN KINASE DOA-RELATED"/>
    <property type="match status" value="1"/>
</dbReference>
<evidence type="ECO:0000259" key="7">
    <source>
        <dbReference type="PROSITE" id="PS50011"/>
    </source>
</evidence>
<dbReference type="Proteomes" id="UP000772434">
    <property type="component" value="Unassembled WGS sequence"/>
</dbReference>
<dbReference type="GO" id="GO:0043484">
    <property type="term" value="P:regulation of RNA splicing"/>
    <property type="evidence" value="ECO:0007669"/>
    <property type="project" value="TreeGrafter"/>
</dbReference>
<dbReference type="InterPro" id="IPR017441">
    <property type="entry name" value="Protein_kinase_ATP_BS"/>
</dbReference>
<evidence type="ECO:0000313" key="9">
    <source>
        <dbReference type="Proteomes" id="UP000772434"/>
    </source>
</evidence>
<dbReference type="InterPro" id="IPR000719">
    <property type="entry name" value="Prot_kinase_dom"/>
</dbReference>
<sequence>MDESLWPDTGSARYFHEGDLYYPPRLMSHENLDDYTPGGFHHIMLGDGFSQGRYRIVHKLGYGGFSTTWLARDQHKNILVALKALRASASVETDTVDYTIRDVVIPQKLHSALPTSDLFRPVHDSFVEGPNGLHRFLIHPFAGPSLYSILMDNFGKQVQLRLDLARKVAKQTASAIYEMHRVGFVHGDLTTSNILFRVIDPILGWSDAEVYHYLGAPRTDELRTTSGDPYGPHVPRELVEPVNHLRFFKQTLLLQENIVVIDFGQSYEVASPPKIYQPGTKMNYTSSETLFDDRAGVEADVWALGCAIYEICTGYHFFAMLSGDRDEILSEIFQTLGKPPDTWWKTFEEEWTELTRCPVHSRVSLAADAIYNAPAHVENALPITEVPKVRMDEKEVDLLADLLEKMIRYRPGKRITMEEVINHPWFDM</sequence>
<dbReference type="PROSITE" id="PS00109">
    <property type="entry name" value="PROTEIN_KINASE_TYR"/>
    <property type="match status" value="1"/>
</dbReference>
<dbReference type="SUPFAM" id="SSF56112">
    <property type="entry name" value="Protein kinase-like (PK-like)"/>
    <property type="match status" value="1"/>
</dbReference>
<evidence type="ECO:0000256" key="2">
    <source>
        <dbReference type="ARBA" id="ARBA00022679"/>
    </source>
</evidence>
<dbReference type="PANTHER" id="PTHR45646:SF11">
    <property type="entry name" value="SERINE_THREONINE-PROTEIN KINASE DOA"/>
    <property type="match status" value="1"/>
</dbReference>
<gene>
    <name evidence="8" type="ORF">BDP27DRAFT_1286668</name>
</gene>
<dbReference type="Gene3D" id="1.10.510.10">
    <property type="entry name" value="Transferase(Phosphotransferase) domain 1"/>
    <property type="match status" value="1"/>
</dbReference>
<evidence type="ECO:0000256" key="4">
    <source>
        <dbReference type="ARBA" id="ARBA00022777"/>
    </source>
</evidence>
<dbReference type="InterPro" id="IPR011009">
    <property type="entry name" value="Kinase-like_dom_sf"/>
</dbReference>
<dbReference type="InterPro" id="IPR051175">
    <property type="entry name" value="CLK_kinases"/>
</dbReference>
<dbReference type="InterPro" id="IPR008266">
    <property type="entry name" value="Tyr_kinase_AS"/>
</dbReference>
<feature type="binding site" evidence="6">
    <location>
        <position position="83"/>
    </location>
    <ligand>
        <name>ATP</name>
        <dbReference type="ChEBI" id="CHEBI:30616"/>
    </ligand>
</feature>
<proteinExistence type="predicted"/>
<dbReference type="EMBL" id="JADNRY010000010">
    <property type="protein sequence ID" value="KAF9075254.1"/>
    <property type="molecule type" value="Genomic_DNA"/>
</dbReference>